<evidence type="ECO:0000256" key="7">
    <source>
        <dbReference type="ARBA" id="ARBA00022958"/>
    </source>
</evidence>
<comment type="catalytic activity">
    <reaction evidence="12">
        <text>K(+)(in) = K(+)(out)</text>
        <dbReference type="Rhea" id="RHEA:29463"/>
        <dbReference type="ChEBI" id="CHEBI:29103"/>
    </reaction>
</comment>
<dbReference type="Pfam" id="PF06736">
    <property type="entry name" value="TMEM175"/>
    <property type="match status" value="1"/>
</dbReference>
<keyword evidence="11" id="KW-0407">Ion channel</keyword>
<evidence type="ECO:0000313" key="15">
    <source>
        <dbReference type="Proteomes" id="UP000007813"/>
    </source>
</evidence>
<evidence type="ECO:0000256" key="12">
    <source>
        <dbReference type="ARBA" id="ARBA00034430"/>
    </source>
</evidence>
<evidence type="ECO:0000256" key="9">
    <source>
        <dbReference type="ARBA" id="ARBA00023065"/>
    </source>
</evidence>
<feature type="transmembrane region" description="Helical" evidence="13">
    <location>
        <begin position="15"/>
        <end position="36"/>
    </location>
</feature>
<dbReference type="PANTHER" id="PTHR31462">
    <property type="entry name" value="ENDOSOMAL/LYSOSOMAL POTASSIUM CHANNEL TMEM175"/>
    <property type="match status" value="1"/>
</dbReference>
<dbReference type="InterPro" id="IPR010617">
    <property type="entry name" value="TMEM175-like"/>
</dbReference>
<dbReference type="Proteomes" id="UP000007813">
    <property type="component" value="Unassembled WGS sequence"/>
</dbReference>
<evidence type="ECO:0000256" key="8">
    <source>
        <dbReference type="ARBA" id="ARBA00022989"/>
    </source>
</evidence>
<comment type="similarity">
    <text evidence="2">Belongs to the TMEM175 family.</text>
</comment>
<evidence type="ECO:0000256" key="2">
    <source>
        <dbReference type="ARBA" id="ARBA00006920"/>
    </source>
</evidence>
<gene>
    <name evidence="14" type="ORF">HSB1_00480</name>
</gene>
<keyword evidence="7" id="KW-0630">Potassium</keyword>
<keyword evidence="5 13" id="KW-0812">Transmembrane</keyword>
<evidence type="ECO:0000256" key="10">
    <source>
        <dbReference type="ARBA" id="ARBA00023136"/>
    </source>
</evidence>
<reference evidence="14 15" key="1">
    <citation type="journal article" date="2012" name="J. Bacteriol.">
        <title>Draft Genome Sequence of the Extremely Halophilic Archaeon Halogranum salarium B-1T.</title>
        <authorList>
            <person name="Kim K.K."/>
            <person name="Lee K.C."/>
            <person name="Lee J.S."/>
        </authorList>
    </citation>
    <scope>NUCLEOTIDE SEQUENCE [LARGE SCALE GENOMIC DNA]</scope>
    <source>
        <strain evidence="14 15">B-1</strain>
    </source>
</reference>
<dbReference type="RefSeq" id="WP_009365392.1">
    <property type="nucleotide sequence ID" value="NZ_ALJD01000002.1"/>
</dbReference>
<protein>
    <recommendedName>
        <fullName evidence="16">Integral membrane protein</fullName>
    </recommendedName>
</protein>
<feature type="transmembrane region" description="Helical" evidence="13">
    <location>
        <begin position="120"/>
        <end position="142"/>
    </location>
</feature>
<name>J3EZH7_9EURY</name>
<keyword evidence="4" id="KW-0633">Potassium transport</keyword>
<evidence type="ECO:0000256" key="11">
    <source>
        <dbReference type="ARBA" id="ARBA00023303"/>
    </source>
</evidence>
<evidence type="ECO:0000256" key="5">
    <source>
        <dbReference type="ARBA" id="ARBA00022692"/>
    </source>
</evidence>
<keyword evidence="8 13" id="KW-1133">Transmembrane helix</keyword>
<comment type="subcellular location">
    <subcellularLocation>
        <location evidence="1">Membrane</location>
        <topology evidence="1">Multi-pass membrane protein</topology>
    </subcellularLocation>
</comment>
<feature type="transmembrane region" description="Helical" evidence="13">
    <location>
        <begin position="56"/>
        <end position="75"/>
    </location>
</feature>
<dbReference type="GO" id="GO:0005267">
    <property type="term" value="F:potassium channel activity"/>
    <property type="evidence" value="ECO:0007669"/>
    <property type="project" value="UniProtKB-KW"/>
</dbReference>
<dbReference type="eggNOG" id="arCOG04887">
    <property type="taxonomic scope" value="Archaea"/>
</dbReference>
<dbReference type="OrthoDB" id="10769at2157"/>
<evidence type="ECO:0008006" key="16">
    <source>
        <dbReference type="Google" id="ProtNLM"/>
    </source>
</evidence>
<keyword evidence="6" id="KW-0631">Potassium channel</keyword>
<accession>J3EZH7</accession>
<proteinExistence type="inferred from homology"/>
<dbReference type="PANTHER" id="PTHR31462:SF5">
    <property type="entry name" value="ENDOSOMAL_LYSOSOMAL PROTON CHANNEL TMEM175"/>
    <property type="match status" value="1"/>
</dbReference>
<dbReference type="GO" id="GO:0016020">
    <property type="term" value="C:membrane"/>
    <property type="evidence" value="ECO:0007669"/>
    <property type="project" value="UniProtKB-SubCell"/>
</dbReference>
<dbReference type="GO" id="GO:0015252">
    <property type="term" value="F:proton channel activity"/>
    <property type="evidence" value="ECO:0007669"/>
    <property type="project" value="InterPro"/>
</dbReference>
<evidence type="ECO:0000256" key="3">
    <source>
        <dbReference type="ARBA" id="ARBA00022448"/>
    </source>
</evidence>
<feature type="transmembrane region" description="Helical" evidence="13">
    <location>
        <begin position="91"/>
        <end position="114"/>
    </location>
</feature>
<comment type="caution">
    <text evidence="14">The sequence shown here is derived from an EMBL/GenBank/DDBJ whole genome shotgun (WGS) entry which is preliminary data.</text>
</comment>
<dbReference type="PATRIC" id="fig|1210908.3.peg.45"/>
<evidence type="ECO:0000256" key="6">
    <source>
        <dbReference type="ARBA" id="ARBA00022826"/>
    </source>
</evidence>
<keyword evidence="10 13" id="KW-0472">Membrane</keyword>
<keyword evidence="9" id="KW-0406">Ion transport</keyword>
<dbReference type="AlphaFoldDB" id="J3EZH7"/>
<sequence>MALPFRLESTETDRLLALSDGVIAIAITLLVLEIHVPTIPAGNPAAVLSAVLAQQWHEFFAYVLSFLVIGLYWVLHRRVFVHIDRHNRGVLWLNLVFLLFVAFLPYATSVFVTYPGQFGVAFYAGVQALTGFSLTLLWGYASRKHLVEAGLGSRTVEIQAARFLVSPLVFTLSAIVAMVDPTLAIASWLLLFPLNAVFESRLVTSLEDSSVESENQPH</sequence>
<evidence type="ECO:0000256" key="13">
    <source>
        <dbReference type="SAM" id="Phobius"/>
    </source>
</evidence>
<evidence type="ECO:0000256" key="1">
    <source>
        <dbReference type="ARBA" id="ARBA00004141"/>
    </source>
</evidence>
<feature type="transmembrane region" description="Helical" evidence="13">
    <location>
        <begin position="163"/>
        <end position="191"/>
    </location>
</feature>
<keyword evidence="3" id="KW-0813">Transport</keyword>
<organism evidence="14 15">
    <name type="scientific">Halogranum salarium B-1</name>
    <dbReference type="NCBI Taxonomy" id="1210908"/>
    <lineage>
        <taxon>Archaea</taxon>
        <taxon>Methanobacteriati</taxon>
        <taxon>Methanobacteriota</taxon>
        <taxon>Stenosarchaea group</taxon>
        <taxon>Halobacteria</taxon>
        <taxon>Halobacteriales</taxon>
        <taxon>Haloferacaceae</taxon>
    </lineage>
</organism>
<evidence type="ECO:0000313" key="14">
    <source>
        <dbReference type="EMBL" id="EJN61007.1"/>
    </source>
</evidence>
<dbReference type="EMBL" id="ALJD01000002">
    <property type="protein sequence ID" value="EJN61007.1"/>
    <property type="molecule type" value="Genomic_DNA"/>
</dbReference>
<evidence type="ECO:0000256" key="4">
    <source>
        <dbReference type="ARBA" id="ARBA00022538"/>
    </source>
</evidence>